<sequence>MGSQATVERCAPWAPWPQPSRKAVFGTAVDLRIIQHIIETEAEYIMEPTDKAKAGGSRDMGYIKRDSSFAWIELLKAAHILLVRISEGRQAHYAILLLPSCIVDVQAFGSNPGLDEFITHNLLRWKHLDVIVQNFPSNITAVQQLVHNIQYLQKTKCRLTGSRRCQREYANEFKSIKKFKYFTTNNI</sequence>
<comment type="caution">
    <text evidence="1">The sequence shown here is derived from an EMBL/GenBank/DDBJ whole genome shotgun (WGS) entry which is preliminary data.</text>
</comment>
<evidence type="ECO:0000313" key="1">
    <source>
        <dbReference type="EMBL" id="KAF4312497.1"/>
    </source>
</evidence>
<gene>
    <name evidence="1" type="ORF">GTA08_BOTSDO11862</name>
</gene>
<keyword evidence="2" id="KW-1185">Reference proteome</keyword>
<name>A0A8H4J3Q1_9PEZI</name>
<accession>A0A8H4J3Q1</accession>
<dbReference type="EMBL" id="WWBZ02000002">
    <property type="protein sequence ID" value="KAF4312497.1"/>
    <property type="molecule type" value="Genomic_DNA"/>
</dbReference>
<proteinExistence type="predicted"/>
<dbReference type="Proteomes" id="UP000572817">
    <property type="component" value="Unassembled WGS sequence"/>
</dbReference>
<dbReference type="AlphaFoldDB" id="A0A8H4J3Q1"/>
<organism evidence="1 2">
    <name type="scientific">Botryosphaeria dothidea</name>
    <dbReference type="NCBI Taxonomy" id="55169"/>
    <lineage>
        <taxon>Eukaryota</taxon>
        <taxon>Fungi</taxon>
        <taxon>Dikarya</taxon>
        <taxon>Ascomycota</taxon>
        <taxon>Pezizomycotina</taxon>
        <taxon>Dothideomycetes</taxon>
        <taxon>Dothideomycetes incertae sedis</taxon>
        <taxon>Botryosphaeriales</taxon>
        <taxon>Botryosphaeriaceae</taxon>
        <taxon>Botryosphaeria</taxon>
    </lineage>
</organism>
<reference evidence="1" key="1">
    <citation type="submission" date="2020-04" db="EMBL/GenBank/DDBJ databases">
        <title>Genome Assembly and Annotation of Botryosphaeria dothidea sdau 11-99, a Latent Pathogen of Apple Fruit Ring Rot in China.</title>
        <authorList>
            <person name="Yu C."/>
            <person name="Diao Y."/>
            <person name="Lu Q."/>
            <person name="Zhao J."/>
            <person name="Cui S."/>
            <person name="Peng C."/>
            <person name="He B."/>
            <person name="Liu H."/>
        </authorList>
    </citation>
    <scope>NUCLEOTIDE SEQUENCE [LARGE SCALE GENOMIC DNA]</scope>
    <source>
        <strain evidence="1">Sdau11-99</strain>
    </source>
</reference>
<protein>
    <submittedName>
        <fullName evidence="1">Uncharacterized protein</fullName>
    </submittedName>
</protein>
<evidence type="ECO:0000313" key="2">
    <source>
        <dbReference type="Proteomes" id="UP000572817"/>
    </source>
</evidence>